<dbReference type="GO" id="GO:0008924">
    <property type="term" value="F:L-malate dehydrogenase (quinone) activity"/>
    <property type="evidence" value="ECO:0007669"/>
    <property type="project" value="UniProtKB-UniRule"/>
</dbReference>
<dbReference type="NCBIfam" id="NF003606">
    <property type="entry name" value="PRK05257.2-1"/>
    <property type="match status" value="1"/>
</dbReference>
<comment type="pathway">
    <text evidence="3 8">Carbohydrate metabolism; tricarboxylic acid cycle; oxaloacetate from (S)-malate (quinone route): step 1/1.</text>
</comment>
<dbReference type="Proteomes" id="UP000254956">
    <property type="component" value="Unassembled WGS sequence"/>
</dbReference>
<reference evidence="10 11" key="1">
    <citation type="submission" date="2018-06" db="EMBL/GenBank/DDBJ databases">
        <authorList>
            <consortium name="Pathogen Informatics"/>
            <person name="Doyle S."/>
        </authorList>
    </citation>
    <scope>NUCLEOTIDE SEQUENCE [LARGE SCALE GENOMIC DNA]</scope>
    <source>
        <strain evidence="10 11">NCTC12413</strain>
    </source>
</reference>
<dbReference type="NCBIfam" id="NF003605">
    <property type="entry name" value="PRK05257.1-4"/>
    <property type="match status" value="1"/>
</dbReference>
<evidence type="ECO:0000256" key="8">
    <source>
        <dbReference type="HAMAP-Rule" id="MF_00212"/>
    </source>
</evidence>
<keyword evidence="4 8" id="KW-0816">Tricarboxylic acid cycle</keyword>
<dbReference type="RefSeq" id="WP_002509890.1">
    <property type="nucleotide sequence ID" value="NZ_AP019698.1"/>
</dbReference>
<evidence type="ECO:0000256" key="5">
    <source>
        <dbReference type="ARBA" id="ARBA00022630"/>
    </source>
</evidence>
<proteinExistence type="inferred from homology"/>
<dbReference type="InterPro" id="IPR006231">
    <property type="entry name" value="MQO"/>
</dbReference>
<dbReference type="NCBIfam" id="NF003604">
    <property type="entry name" value="PRK05257.1-3"/>
    <property type="match status" value="1"/>
</dbReference>
<dbReference type="PANTHER" id="PTHR43104">
    <property type="entry name" value="L-2-HYDROXYGLUTARATE DEHYDROGENASE, MITOCHONDRIAL"/>
    <property type="match status" value="1"/>
</dbReference>
<dbReference type="GO" id="GO:0006099">
    <property type="term" value="P:tricarboxylic acid cycle"/>
    <property type="evidence" value="ECO:0007669"/>
    <property type="project" value="UniProtKB-UniRule"/>
</dbReference>
<dbReference type="Proteomes" id="UP000321598">
    <property type="component" value="Unassembled WGS sequence"/>
</dbReference>
<organism evidence="10 11">
    <name type="scientific">Staphylococcus arlettae</name>
    <dbReference type="NCBI Taxonomy" id="29378"/>
    <lineage>
        <taxon>Bacteria</taxon>
        <taxon>Bacillati</taxon>
        <taxon>Bacillota</taxon>
        <taxon>Bacilli</taxon>
        <taxon>Bacillales</taxon>
        <taxon>Staphylococcaceae</taxon>
        <taxon>Staphylococcus</taxon>
    </lineage>
</organism>
<dbReference type="GeneID" id="97286606"/>
<evidence type="ECO:0000313" key="10">
    <source>
        <dbReference type="EMBL" id="SUJ08321.1"/>
    </source>
</evidence>
<keyword evidence="12" id="KW-1185">Reference proteome</keyword>
<evidence type="ECO:0000256" key="7">
    <source>
        <dbReference type="ARBA" id="ARBA00023002"/>
    </source>
</evidence>
<comment type="catalytic activity">
    <reaction evidence="1 8">
        <text>(S)-malate + a quinone = a quinol + oxaloacetate</text>
        <dbReference type="Rhea" id="RHEA:46012"/>
        <dbReference type="ChEBI" id="CHEBI:15589"/>
        <dbReference type="ChEBI" id="CHEBI:16452"/>
        <dbReference type="ChEBI" id="CHEBI:24646"/>
        <dbReference type="ChEBI" id="CHEBI:132124"/>
        <dbReference type="EC" id="1.1.5.4"/>
    </reaction>
</comment>
<keyword evidence="6 8" id="KW-0274">FAD</keyword>
<dbReference type="SUPFAM" id="SSF51905">
    <property type="entry name" value="FAD/NAD(P)-binding domain"/>
    <property type="match status" value="1"/>
</dbReference>
<dbReference type="NCBIfam" id="TIGR01320">
    <property type="entry name" value="mal_quin_oxido"/>
    <property type="match status" value="1"/>
</dbReference>
<dbReference type="NCBIfam" id="NF003611">
    <property type="entry name" value="PRK05257.3-2"/>
    <property type="match status" value="1"/>
</dbReference>
<dbReference type="NCBIfam" id="NF009875">
    <property type="entry name" value="PRK13339.1"/>
    <property type="match status" value="1"/>
</dbReference>
<evidence type="ECO:0000256" key="1">
    <source>
        <dbReference type="ARBA" id="ARBA00001139"/>
    </source>
</evidence>
<dbReference type="HAMAP" id="MF_00212">
    <property type="entry name" value="MQO"/>
    <property type="match status" value="1"/>
</dbReference>
<accession>A0A380BX68</accession>
<dbReference type="EC" id="1.1.5.4" evidence="8"/>
<comment type="cofactor">
    <cofactor evidence="2 8">
        <name>FAD</name>
        <dbReference type="ChEBI" id="CHEBI:57692"/>
    </cofactor>
</comment>
<keyword evidence="7 8" id="KW-0560">Oxidoreductase</keyword>
<dbReference type="Pfam" id="PF06039">
    <property type="entry name" value="Mqo"/>
    <property type="match status" value="1"/>
</dbReference>
<evidence type="ECO:0000256" key="4">
    <source>
        <dbReference type="ARBA" id="ARBA00022532"/>
    </source>
</evidence>
<dbReference type="GO" id="GO:0047545">
    <property type="term" value="F:(S)-2-hydroxyglutarate dehydrogenase activity"/>
    <property type="evidence" value="ECO:0007669"/>
    <property type="project" value="TreeGrafter"/>
</dbReference>
<reference evidence="9 12" key="2">
    <citation type="submission" date="2019-07" db="EMBL/GenBank/DDBJ databases">
        <title>Whole genome shotgun sequence of Staphylococcus arlettae NBRC 109765.</title>
        <authorList>
            <person name="Hosoyama A."/>
            <person name="Uohara A."/>
            <person name="Ohji S."/>
            <person name="Ichikawa N."/>
        </authorList>
    </citation>
    <scope>NUCLEOTIDE SEQUENCE [LARGE SCALE GENOMIC DNA]</scope>
    <source>
        <strain evidence="9 12">NBRC 109765</strain>
    </source>
</reference>
<evidence type="ECO:0000313" key="12">
    <source>
        <dbReference type="Proteomes" id="UP000321598"/>
    </source>
</evidence>
<dbReference type="EMBL" id="UGZE01000001">
    <property type="protein sequence ID" value="SUJ08321.1"/>
    <property type="molecule type" value="Genomic_DNA"/>
</dbReference>
<gene>
    <name evidence="10" type="primary">mqo2</name>
    <name evidence="8" type="synonym">mqo</name>
    <name evidence="10" type="ORF">NCTC12413_00260</name>
    <name evidence="9" type="ORF">SAR03_16090</name>
</gene>
<dbReference type="EMBL" id="BKAV01000017">
    <property type="protein sequence ID" value="GEQ00572.1"/>
    <property type="molecule type" value="Genomic_DNA"/>
</dbReference>
<dbReference type="OrthoDB" id="9763983at2"/>
<keyword evidence="5 8" id="KW-0285">Flavoprotein</keyword>
<evidence type="ECO:0000256" key="2">
    <source>
        <dbReference type="ARBA" id="ARBA00001974"/>
    </source>
</evidence>
<dbReference type="STRING" id="1212545.SARL_05797"/>
<evidence type="ECO:0000313" key="9">
    <source>
        <dbReference type="EMBL" id="GEQ00572.1"/>
    </source>
</evidence>
<protein>
    <recommendedName>
        <fullName evidence="8">Probable malate:quinone oxidoreductase</fullName>
        <ecNumber evidence="8">1.1.5.4</ecNumber>
    </recommendedName>
    <alternativeName>
        <fullName evidence="8">MQO</fullName>
    </alternativeName>
    <alternativeName>
        <fullName evidence="8">Malate dehydrogenase [quinone]</fullName>
    </alternativeName>
</protein>
<evidence type="ECO:0000256" key="6">
    <source>
        <dbReference type="ARBA" id="ARBA00022827"/>
    </source>
</evidence>
<dbReference type="UniPathway" id="UPA00223">
    <property type="reaction ID" value="UER01008"/>
</dbReference>
<evidence type="ECO:0000256" key="3">
    <source>
        <dbReference type="ARBA" id="ARBA00005012"/>
    </source>
</evidence>
<name>A0A380BX68_9STAP</name>
<dbReference type="InterPro" id="IPR036188">
    <property type="entry name" value="FAD/NAD-bd_sf"/>
</dbReference>
<comment type="similarity">
    <text evidence="8">Belongs to the MQO family.</text>
</comment>
<evidence type="ECO:0000313" key="11">
    <source>
        <dbReference type="Proteomes" id="UP000254956"/>
    </source>
</evidence>
<dbReference type="AlphaFoldDB" id="A0A380BX68"/>
<sequence>MDNTENKSVILIGAGVLSTTFGSFLKDVEPNWNIKLFERLDQPAIESSNETNNAGTGHAALCELNYTVEQKDGSIDVEKAKEINEQFEVSKQFWSYLIKSNAIQNPKDFIRPLPHISFVLGTKNVNFLKRRYEKLAKLPMFEDIEYSEDKEVLKQWIPLMMEGRSSNTPFAASKINEGTDVNFGELTRKMAKNIEGHDNADVYYRHEVVDFKQRDDKKWEVKVRNLQNNQVDVHVADYIFIGAGGNAIPMLQKTNIPESKHLGGFPISGAFLVCSNPNIVNEHDAKVYGKEPPGTPPMTVPHLDRRYIDGKKSLLFGPFAAIGPKFLKNGSNLDLFKSINPSNVVTMLSAATKNFPLVKYSVQQVLMGKEDRMKELRRFIPDAKDEDWDLHIAGKRVQVIKDTKEHGRGFIQFGTEVVNSEDHTVIALLGESPGASTSVSVALEVIEKNFPQFKQAWEPKLKEMIPSYGQSLIEDTKLLHETRKATAQALELNEK</sequence>
<dbReference type="PANTHER" id="PTHR43104:SF2">
    <property type="entry name" value="L-2-HYDROXYGLUTARATE DEHYDROGENASE, MITOCHONDRIAL"/>
    <property type="match status" value="1"/>
</dbReference>